<dbReference type="PANTHER" id="PTHR38602">
    <property type="entry name" value="INNER MEMBRANE PROTEIN-RELATED"/>
    <property type="match status" value="1"/>
</dbReference>
<evidence type="ECO:0000313" key="2">
    <source>
        <dbReference type="EMBL" id="MBJ3775526.1"/>
    </source>
</evidence>
<gene>
    <name evidence="2" type="ORF">JCR33_07520</name>
</gene>
<keyword evidence="1" id="KW-0472">Membrane</keyword>
<sequence>MSDLLVAIGLVLALEGALYALAPQAMRGMMARLVTTPPDTLRAAGLAATVVGVGLVWLVRAV</sequence>
<dbReference type="RefSeq" id="WP_198881414.1">
    <property type="nucleotide sequence ID" value="NZ_JAEKJA010000005.1"/>
</dbReference>
<evidence type="ECO:0000256" key="1">
    <source>
        <dbReference type="SAM" id="Phobius"/>
    </source>
</evidence>
<dbReference type="InterPro" id="IPR019201">
    <property type="entry name" value="DUF2065"/>
</dbReference>
<dbReference type="EMBL" id="JAEKJA010000005">
    <property type="protein sequence ID" value="MBJ3775526.1"/>
    <property type="molecule type" value="Genomic_DNA"/>
</dbReference>
<keyword evidence="3" id="KW-1185">Reference proteome</keyword>
<keyword evidence="1" id="KW-1133">Transmembrane helix</keyword>
<comment type="caution">
    <text evidence="2">The sequence shown here is derived from an EMBL/GenBank/DDBJ whole genome shotgun (WGS) entry which is preliminary data.</text>
</comment>
<dbReference type="PANTHER" id="PTHR38602:SF1">
    <property type="entry name" value="INNER MEMBRANE PROTEIN"/>
    <property type="match status" value="1"/>
</dbReference>
<dbReference type="Proteomes" id="UP000609531">
    <property type="component" value="Unassembled WGS sequence"/>
</dbReference>
<accession>A0A934MGZ5</accession>
<organism evidence="2 3">
    <name type="scientific">Acuticoccus mangrovi</name>
    <dbReference type="NCBI Taxonomy" id="2796142"/>
    <lineage>
        <taxon>Bacteria</taxon>
        <taxon>Pseudomonadati</taxon>
        <taxon>Pseudomonadota</taxon>
        <taxon>Alphaproteobacteria</taxon>
        <taxon>Hyphomicrobiales</taxon>
        <taxon>Amorphaceae</taxon>
        <taxon>Acuticoccus</taxon>
    </lineage>
</organism>
<keyword evidence="1" id="KW-0812">Transmembrane</keyword>
<protein>
    <submittedName>
        <fullName evidence="2">DUF2065 domain-containing protein</fullName>
    </submittedName>
</protein>
<proteinExistence type="predicted"/>
<reference evidence="2" key="1">
    <citation type="submission" date="2020-12" db="EMBL/GenBank/DDBJ databases">
        <title>Bacterial taxonomy.</title>
        <authorList>
            <person name="Pan X."/>
        </authorList>
    </citation>
    <scope>NUCLEOTIDE SEQUENCE</scope>
    <source>
        <strain evidence="2">B2012</strain>
    </source>
</reference>
<dbReference type="AlphaFoldDB" id="A0A934MGZ5"/>
<dbReference type="Pfam" id="PF09838">
    <property type="entry name" value="DUF2065"/>
    <property type="match status" value="1"/>
</dbReference>
<evidence type="ECO:0000313" key="3">
    <source>
        <dbReference type="Proteomes" id="UP000609531"/>
    </source>
</evidence>
<name>A0A934MGZ5_9HYPH</name>
<feature type="transmembrane region" description="Helical" evidence="1">
    <location>
        <begin position="40"/>
        <end position="59"/>
    </location>
</feature>